<dbReference type="Gene3D" id="1.10.1450.10">
    <property type="entry name" value="Tetraspanin"/>
    <property type="match status" value="1"/>
</dbReference>
<reference evidence="7 8" key="1">
    <citation type="submission" date="2023-09" db="EMBL/GenBank/DDBJ databases">
        <title>Nesidiocoris tenuis whole genome shotgun sequence.</title>
        <authorList>
            <person name="Shibata T."/>
            <person name="Shimoda M."/>
            <person name="Kobayashi T."/>
            <person name="Uehara T."/>
        </authorList>
    </citation>
    <scope>NUCLEOTIDE SEQUENCE [LARGE SCALE GENOMIC DNA]</scope>
    <source>
        <strain evidence="7 8">Japan</strain>
    </source>
</reference>
<dbReference type="InterPro" id="IPR018503">
    <property type="entry name" value="Tetraspanin_CS"/>
</dbReference>
<dbReference type="PANTHER" id="PTHR19282">
    <property type="entry name" value="TETRASPANIN"/>
    <property type="match status" value="1"/>
</dbReference>
<protein>
    <submittedName>
        <fullName evidence="7">Tetraspanin family</fullName>
    </submittedName>
</protein>
<proteinExistence type="inferred from homology"/>
<evidence type="ECO:0000256" key="6">
    <source>
        <dbReference type="SAM" id="Phobius"/>
    </source>
</evidence>
<dbReference type="PROSITE" id="PS00421">
    <property type="entry name" value="TM4_1"/>
    <property type="match status" value="1"/>
</dbReference>
<comment type="similarity">
    <text evidence="2">Belongs to the tetraspanin (TM4SF) family.</text>
</comment>
<evidence type="ECO:0000256" key="2">
    <source>
        <dbReference type="ARBA" id="ARBA00006840"/>
    </source>
</evidence>
<dbReference type="Proteomes" id="UP001307889">
    <property type="component" value="Chromosome 3"/>
</dbReference>
<dbReference type="InterPro" id="IPR008952">
    <property type="entry name" value="Tetraspanin_EC2_sf"/>
</dbReference>
<accession>A0ABN7AKC4</accession>
<feature type="transmembrane region" description="Helical" evidence="6">
    <location>
        <begin position="242"/>
        <end position="264"/>
    </location>
</feature>
<dbReference type="PRINTS" id="PR00259">
    <property type="entry name" value="TMFOUR"/>
</dbReference>
<comment type="subcellular location">
    <subcellularLocation>
        <location evidence="1">Membrane</location>
        <topology evidence="1">Multi-pass membrane protein</topology>
    </subcellularLocation>
</comment>
<feature type="transmembrane region" description="Helical" evidence="6">
    <location>
        <begin position="380"/>
        <end position="403"/>
    </location>
</feature>
<evidence type="ECO:0000256" key="1">
    <source>
        <dbReference type="ARBA" id="ARBA00004141"/>
    </source>
</evidence>
<dbReference type="Pfam" id="PF00335">
    <property type="entry name" value="Tetraspanin"/>
    <property type="match status" value="1"/>
</dbReference>
<dbReference type="EMBL" id="AP028911">
    <property type="protein sequence ID" value="BES91864.1"/>
    <property type="molecule type" value="Genomic_DNA"/>
</dbReference>
<feature type="transmembrane region" description="Helical" evidence="6">
    <location>
        <begin position="209"/>
        <end position="230"/>
    </location>
</feature>
<gene>
    <name evidence="7" type="ORF">NTJ_04672</name>
</gene>
<keyword evidence="3 6" id="KW-0812">Transmembrane</keyword>
<organism evidence="7 8">
    <name type="scientific">Nesidiocoris tenuis</name>
    <dbReference type="NCBI Taxonomy" id="355587"/>
    <lineage>
        <taxon>Eukaryota</taxon>
        <taxon>Metazoa</taxon>
        <taxon>Ecdysozoa</taxon>
        <taxon>Arthropoda</taxon>
        <taxon>Hexapoda</taxon>
        <taxon>Insecta</taxon>
        <taxon>Pterygota</taxon>
        <taxon>Neoptera</taxon>
        <taxon>Paraneoptera</taxon>
        <taxon>Hemiptera</taxon>
        <taxon>Heteroptera</taxon>
        <taxon>Panheteroptera</taxon>
        <taxon>Cimicomorpha</taxon>
        <taxon>Miridae</taxon>
        <taxon>Dicyphina</taxon>
        <taxon>Nesidiocoris</taxon>
    </lineage>
</organism>
<keyword evidence="8" id="KW-1185">Reference proteome</keyword>
<sequence>MDESNSSDSDIHRPWFNWPRLSRLFRSTRFRSVQPENVTSSIRTFRHPTSGFVERSFHSSSPYESNPTFWDYEPDTTFWDSPHESRRALYNGQPAPTPMSKSQWDRSLRSIRPLLLNDYVRPYGRFPGQNSGESVPDRSGGGTMNCGTCFAKYLLCLFNFVLFLAGGLALALGVWLYFDPDSLMAIMNTIHENIVAQLSPFSHPYMMTYIGYCLMATGCFIFIMSLLGYCGALRESKCLLGFYGFLVILILVLEITAVCMAFIYKDRADGVVKDFLKSSIKDYYITKDSNHPEIAKGPTAVWDEVMIKLSCCGVNNHTDFSMSMNVTNSGFKVPPACCRMNGTSSLLDPNCPRNPQLENSYYLTGCYPTLMNLISDHMNIIIYCVIGVILVELLTAFVAICLCKTLEPPYDK</sequence>
<dbReference type="InterPro" id="IPR018499">
    <property type="entry name" value="Tetraspanin/Peripherin"/>
</dbReference>
<keyword evidence="5 6" id="KW-0472">Membrane</keyword>
<evidence type="ECO:0000313" key="7">
    <source>
        <dbReference type="EMBL" id="BES91864.1"/>
    </source>
</evidence>
<evidence type="ECO:0000256" key="5">
    <source>
        <dbReference type="ARBA" id="ARBA00023136"/>
    </source>
</evidence>
<keyword evidence="4 6" id="KW-1133">Transmembrane helix</keyword>
<dbReference type="PANTHER" id="PTHR19282:SF552">
    <property type="entry name" value="TETRASPANIN"/>
    <property type="match status" value="1"/>
</dbReference>
<evidence type="ECO:0000313" key="8">
    <source>
        <dbReference type="Proteomes" id="UP001307889"/>
    </source>
</evidence>
<dbReference type="CDD" id="cd03156">
    <property type="entry name" value="uroplakin_I_like_LEL"/>
    <property type="match status" value="1"/>
</dbReference>
<dbReference type="SUPFAM" id="SSF48652">
    <property type="entry name" value="Tetraspanin"/>
    <property type="match status" value="1"/>
</dbReference>
<evidence type="ECO:0000256" key="4">
    <source>
        <dbReference type="ARBA" id="ARBA00022989"/>
    </source>
</evidence>
<name>A0ABN7AKC4_9HEMI</name>
<feature type="transmembrane region" description="Helical" evidence="6">
    <location>
        <begin position="153"/>
        <end position="178"/>
    </location>
</feature>
<evidence type="ECO:0000256" key="3">
    <source>
        <dbReference type="ARBA" id="ARBA00022692"/>
    </source>
</evidence>